<evidence type="ECO:0000256" key="1">
    <source>
        <dbReference type="SAM" id="Phobius"/>
    </source>
</evidence>
<evidence type="ECO:0000313" key="3">
    <source>
        <dbReference type="Proteomes" id="UP000219338"/>
    </source>
</evidence>
<keyword evidence="1" id="KW-0812">Transmembrane</keyword>
<keyword evidence="3" id="KW-1185">Reference proteome</keyword>
<feature type="transmembrane region" description="Helical" evidence="1">
    <location>
        <begin position="151"/>
        <end position="171"/>
    </location>
</feature>
<dbReference type="AlphaFoldDB" id="A0A284S1J5"/>
<proteinExistence type="predicted"/>
<dbReference type="OrthoDB" id="2956246at2759"/>
<dbReference type="OMA" id="EDWAIRM"/>
<feature type="transmembrane region" description="Helical" evidence="1">
    <location>
        <begin position="249"/>
        <end position="268"/>
    </location>
</feature>
<dbReference type="STRING" id="47428.A0A284S1J5"/>
<evidence type="ECO:0000313" key="2">
    <source>
        <dbReference type="EMBL" id="SJL14846.1"/>
    </source>
</evidence>
<dbReference type="EMBL" id="FUEG01000025">
    <property type="protein sequence ID" value="SJL14846.1"/>
    <property type="molecule type" value="Genomic_DNA"/>
</dbReference>
<reference evidence="3" key="1">
    <citation type="journal article" date="2017" name="Nat. Ecol. Evol.">
        <title>Genome expansion and lineage-specific genetic innovations in the forest pathogenic fungi Armillaria.</title>
        <authorList>
            <person name="Sipos G."/>
            <person name="Prasanna A.N."/>
            <person name="Walter M.C."/>
            <person name="O'Connor E."/>
            <person name="Balint B."/>
            <person name="Krizsan K."/>
            <person name="Kiss B."/>
            <person name="Hess J."/>
            <person name="Varga T."/>
            <person name="Slot J."/>
            <person name="Riley R."/>
            <person name="Boka B."/>
            <person name="Rigling D."/>
            <person name="Barry K."/>
            <person name="Lee J."/>
            <person name="Mihaltcheva S."/>
            <person name="LaButti K."/>
            <person name="Lipzen A."/>
            <person name="Waldron R."/>
            <person name="Moloney N.M."/>
            <person name="Sperisen C."/>
            <person name="Kredics L."/>
            <person name="Vagvoelgyi C."/>
            <person name="Patrignani A."/>
            <person name="Fitzpatrick D."/>
            <person name="Nagy I."/>
            <person name="Doyle S."/>
            <person name="Anderson J.B."/>
            <person name="Grigoriev I.V."/>
            <person name="Gueldener U."/>
            <person name="Muensterkoetter M."/>
            <person name="Nagy L.G."/>
        </authorList>
    </citation>
    <scope>NUCLEOTIDE SEQUENCE [LARGE SCALE GENOMIC DNA]</scope>
    <source>
        <strain evidence="3">C18/9</strain>
    </source>
</reference>
<keyword evidence="1" id="KW-1133">Transmembrane helix</keyword>
<organism evidence="2 3">
    <name type="scientific">Armillaria ostoyae</name>
    <name type="common">Armillaria root rot fungus</name>
    <dbReference type="NCBI Taxonomy" id="47428"/>
    <lineage>
        <taxon>Eukaryota</taxon>
        <taxon>Fungi</taxon>
        <taxon>Dikarya</taxon>
        <taxon>Basidiomycota</taxon>
        <taxon>Agaricomycotina</taxon>
        <taxon>Agaricomycetes</taxon>
        <taxon>Agaricomycetidae</taxon>
        <taxon>Agaricales</taxon>
        <taxon>Marasmiineae</taxon>
        <taxon>Physalacriaceae</taxon>
        <taxon>Armillaria</taxon>
    </lineage>
</organism>
<feature type="transmembrane region" description="Helical" evidence="1">
    <location>
        <begin position="122"/>
        <end position="145"/>
    </location>
</feature>
<protein>
    <submittedName>
        <fullName evidence="2">Uncharacterized protein</fullName>
    </submittedName>
</protein>
<accession>A0A284S1J5</accession>
<dbReference type="Proteomes" id="UP000219338">
    <property type="component" value="Unassembled WGS sequence"/>
</dbReference>
<gene>
    <name evidence="2" type="ORF">ARMOST_18318</name>
</gene>
<name>A0A284S1J5_ARMOS</name>
<feature type="transmembrane region" description="Helical" evidence="1">
    <location>
        <begin position="226"/>
        <end position="243"/>
    </location>
</feature>
<keyword evidence="1" id="KW-0472">Membrane</keyword>
<sequence length="330" mass="36202">MFKNSIVSHRVAFEAAGLVALADLSTVAMRTALTGTASYLDTLVLAPGMHQQQSADEVNRSETPTTGAMTNGYVFRVENPATVRYLQNIGCTGHLVTARVSQNPSLDDNLSRYNRRIQSFRVAGIFATILYLLCPVLTISVFAVLGAIEDWWGFGVLWMLVLARLINVIIIKRRSHMGWKGAHEIGQGDLLVLLSQDRWVRLQGSVDDLKAVTAGQWLREMSDKESFAVAFATLLVYLSAALAGNASEVGSLLIAGLLLCSVALLGLCNSMTKCLQMYNCVVRTEGEPKKYERRLDMADDLIDMTKSEDWAIRMGLIIPKGGLSKRADTL</sequence>